<dbReference type="GO" id="GO:0032299">
    <property type="term" value="C:ribonuclease H2 complex"/>
    <property type="evidence" value="ECO:0007669"/>
    <property type="project" value="TreeGrafter"/>
</dbReference>
<evidence type="ECO:0000313" key="12">
    <source>
        <dbReference type="EMBL" id="CAD5115506.1"/>
    </source>
</evidence>
<keyword evidence="6 9" id="KW-0255">Endonuclease</keyword>
<comment type="cofactor">
    <cofactor evidence="2">
        <name>Mg(2+)</name>
        <dbReference type="ChEBI" id="CHEBI:18420"/>
    </cofactor>
</comment>
<dbReference type="PANTHER" id="PTHR10954:SF7">
    <property type="entry name" value="RIBONUCLEASE H2 SUBUNIT A"/>
    <property type="match status" value="1"/>
</dbReference>
<evidence type="ECO:0000256" key="3">
    <source>
        <dbReference type="ARBA" id="ARBA00007058"/>
    </source>
</evidence>
<proteinExistence type="inferred from homology"/>
<organism evidence="12 13">
    <name type="scientific">Dimorphilus gyrociliatus</name>
    <dbReference type="NCBI Taxonomy" id="2664684"/>
    <lineage>
        <taxon>Eukaryota</taxon>
        <taxon>Metazoa</taxon>
        <taxon>Spiralia</taxon>
        <taxon>Lophotrochozoa</taxon>
        <taxon>Annelida</taxon>
        <taxon>Polychaeta</taxon>
        <taxon>Polychaeta incertae sedis</taxon>
        <taxon>Dinophilidae</taxon>
        <taxon>Dimorphilus</taxon>
    </lineage>
</organism>
<dbReference type="Gene3D" id="3.30.420.10">
    <property type="entry name" value="Ribonuclease H-like superfamily/Ribonuclease H"/>
    <property type="match status" value="1"/>
</dbReference>
<accession>A0A7I8VGN5</accession>
<dbReference type="FunFam" id="3.30.420.10:FF:000016">
    <property type="entry name" value="Ribonuclease"/>
    <property type="match status" value="1"/>
</dbReference>
<evidence type="ECO:0000256" key="7">
    <source>
        <dbReference type="ARBA" id="ARBA00022801"/>
    </source>
</evidence>
<dbReference type="InterPro" id="IPR023160">
    <property type="entry name" value="RNase_HII_hlx-loop-hlx_cap_dom"/>
</dbReference>
<comment type="catalytic activity">
    <reaction evidence="1 9 10">
        <text>Endonucleolytic cleavage to 5'-phosphomonoester.</text>
        <dbReference type="EC" id="3.1.26.4"/>
    </reaction>
</comment>
<dbReference type="EMBL" id="CAJFCJ010000006">
    <property type="protein sequence ID" value="CAD5115506.1"/>
    <property type="molecule type" value="Genomic_DNA"/>
</dbReference>
<dbReference type="GO" id="GO:0046872">
    <property type="term" value="F:metal ion binding"/>
    <property type="evidence" value="ECO:0007669"/>
    <property type="project" value="UniProtKB-KW"/>
</dbReference>
<dbReference type="GO" id="GO:0004523">
    <property type="term" value="F:RNA-DNA hybrid ribonuclease activity"/>
    <property type="evidence" value="ECO:0007669"/>
    <property type="project" value="UniProtKB-UniRule"/>
</dbReference>
<dbReference type="Pfam" id="PF01351">
    <property type="entry name" value="RNase_HII"/>
    <property type="match status" value="1"/>
</dbReference>
<evidence type="ECO:0000256" key="6">
    <source>
        <dbReference type="ARBA" id="ARBA00022759"/>
    </source>
</evidence>
<keyword evidence="13" id="KW-1185">Reference proteome</keyword>
<evidence type="ECO:0000256" key="1">
    <source>
        <dbReference type="ARBA" id="ARBA00000077"/>
    </source>
</evidence>
<dbReference type="FunFam" id="1.10.10.460:FF:000001">
    <property type="entry name" value="Ribonuclease"/>
    <property type="match status" value="1"/>
</dbReference>
<evidence type="ECO:0000256" key="10">
    <source>
        <dbReference type="RuleBase" id="RU003515"/>
    </source>
</evidence>
<comment type="caution">
    <text evidence="12">The sequence shown here is derived from an EMBL/GenBank/DDBJ whole genome shotgun (WGS) entry which is preliminary data.</text>
</comment>
<comment type="similarity">
    <text evidence="3">Belongs to the RNase HII family. Eukaryotic subfamily.</text>
</comment>
<evidence type="ECO:0000259" key="11">
    <source>
        <dbReference type="PROSITE" id="PS51975"/>
    </source>
</evidence>
<keyword evidence="4 9" id="KW-0540">Nuclease</keyword>
<dbReference type="PROSITE" id="PS51975">
    <property type="entry name" value="RNASE_H_2"/>
    <property type="match status" value="1"/>
</dbReference>
<dbReference type="PANTHER" id="PTHR10954">
    <property type="entry name" value="RIBONUCLEASE H2 SUBUNIT A"/>
    <property type="match status" value="1"/>
</dbReference>
<dbReference type="AlphaFoldDB" id="A0A7I8VGN5"/>
<dbReference type="NCBIfam" id="TIGR00729">
    <property type="entry name" value="ribonuclease HII"/>
    <property type="match status" value="1"/>
</dbReference>
<keyword evidence="7 9" id="KW-0378">Hydrolase</keyword>
<dbReference type="InterPro" id="IPR001352">
    <property type="entry name" value="RNase_HII/HIII"/>
</dbReference>
<dbReference type="InterPro" id="IPR036397">
    <property type="entry name" value="RNaseH_sf"/>
</dbReference>
<feature type="binding site" evidence="9">
    <location>
        <position position="34"/>
    </location>
    <ligand>
        <name>a divalent metal cation</name>
        <dbReference type="ChEBI" id="CHEBI:60240"/>
    </ligand>
</feature>
<protein>
    <recommendedName>
        <fullName evidence="10">Ribonuclease</fullName>
        <ecNumber evidence="10">3.1.26.4</ecNumber>
    </recommendedName>
</protein>
<dbReference type="InterPro" id="IPR024567">
    <property type="entry name" value="RNase_HII/HIII_dom"/>
</dbReference>
<evidence type="ECO:0000256" key="2">
    <source>
        <dbReference type="ARBA" id="ARBA00001946"/>
    </source>
</evidence>
<evidence type="ECO:0000256" key="5">
    <source>
        <dbReference type="ARBA" id="ARBA00022723"/>
    </source>
</evidence>
<sequence>MDISPYTKDFSKNYLIEGKIPDICKTEKCIAGIDEAGRGPVLGPMVYGLCICPVSKKEDLKNMSFADSKTLNEQQRDDLMQELMKATDYGYLVHALSSRFISNSMLGRTKYNLNALSHDTAIGLVERAIQNGVQIDELYVDTVGDPTKYEQKLKNIWPDIDITVSKKADAKYPVVSAASICAKTVRDAFIFEWKKLNNAEAGSGYTSDPHTKTYLANNYDEVFGYPTFVRTSWATCSKLMDEKCITVSWPDEEDNAKQGKSSLQNYMKNTRQRYMYFNERCLSNAKNF</sequence>
<dbReference type="GO" id="GO:0003723">
    <property type="term" value="F:RNA binding"/>
    <property type="evidence" value="ECO:0007669"/>
    <property type="project" value="UniProtKB-UniRule"/>
</dbReference>
<dbReference type="InterPro" id="IPR004649">
    <property type="entry name" value="RNase_H2_suA"/>
</dbReference>
<comment type="cofactor">
    <cofactor evidence="9">
        <name>Mn(2+)</name>
        <dbReference type="ChEBI" id="CHEBI:29035"/>
    </cofactor>
    <cofactor evidence="9">
        <name>Mg(2+)</name>
        <dbReference type="ChEBI" id="CHEBI:18420"/>
    </cofactor>
    <text evidence="9">Manganese or magnesium. Binds 1 divalent metal ion per monomer in the absence of substrate. May bind a second metal ion after substrate binding.</text>
</comment>
<comment type="function">
    <text evidence="8">Catalytic subunit of RNase HII, an endonuclease that specifically degrades the RNA of RNA:DNA hybrids. Participates in DNA replication, possibly by mediating the removal of lagging-strand Okazaki fragment RNA primers during DNA replication. Mediates the excision of single ribonucleotides from DNA:RNA duplexes.</text>
</comment>
<evidence type="ECO:0000256" key="9">
    <source>
        <dbReference type="PROSITE-ProRule" id="PRU01319"/>
    </source>
</evidence>
<comment type="function">
    <text evidence="10">Endonuclease that specifically degrades the RNA of RNA-DNA hybrids.</text>
</comment>
<dbReference type="Proteomes" id="UP000549394">
    <property type="component" value="Unassembled WGS sequence"/>
</dbReference>
<dbReference type="Gene3D" id="1.10.10.460">
    <property type="entry name" value="Ribonuclease hii. Domain 2"/>
    <property type="match status" value="1"/>
</dbReference>
<dbReference type="GO" id="GO:0043137">
    <property type="term" value="P:DNA replication, removal of RNA primer"/>
    <property type="evidence" value="ECO:0007669"/>
    <property type="project" value="TreeGrafter"/>
</dbReference>
<dbReference type="GO" id="GO:0006298">
    <property type="term" value="P:mismatch repair"/>
    <property type="evidence" value="ECO:0007669"/>
    <property type="project" value="TreeGrafter"/>
</dbReference>
<gene>
    <name evidence="12" type="ORF">DGYR_LOCUS4239</name>
</gene>
<evidence type="ECO:0000256" key="4">
    <source>
        <dbReference type="ARBA" id="ARBA00022722"/>
    </source>
</evidence>
<dbReference type="CDD" id="cd07181">
    <property type="entry name" value="RNase_HII_eukaryota_like"/>
    <property type="match status" value="1"/>
</dbReference>
<feature type="domain" description="RNase H type-2" evidence="11">
    <location>
        <begin position="28"/>
        <end position="245"/>
    </location>
</feature>
<evidence type="ECO:0000313" key="13">
    <source>
        <dbReference type="Proteomes" id="UP000549394"/>
    </source>
</evidence>
<dbReference type="OrthoDB" id="7462577at2759"/>
<dbReference type="EC" id="3.1.26.4" evidence="10"/>
<dbReference type="InterPro" id="IPR012337">
    <property type="entry name" value="RNaseH-like_sf"/>
</dbReference>
<reference evidence="12 13" key="1">
    <citation type="submission" date="2020-08" db="EMBL/GenBank/DDBJ databases">
        <authorList>
            <person name="Hejnol A."/>
        </authorList>
    </citation>
    <scope>NUCLEOTIDE SEQUENCE [LARGE SCALE GENOMIC DNA]</scope>
</reference>
<feature type="binding site" evidence="9">
    <location>
        <position position="35"/>
    </location>
    <ligand>
        <name>a divalent metal cation</name>
        <dbReference type="ChEBI" id="CHEBI:60240"/>
    </ligand>
</feature>
<dbReference type="SUPFAM" id="SSF53098">
    <property type="entry name" value="Ribonuclease H-like"/>
    <property type="match status" value="1"/>
</dbReference>
<evidence type="ECO:0000256" key="8">
    <source>
        <dbReference type="ARBA" id="ARBA00024981"/>
    </source>
</evidence>
<name>A0A7I8VGN5_9ANNE</name>
<feature type="binding site" evidence="9">
    <location>
        <position position="141"/>
    </location>
    <ligand>
        <name>a divalent metal cation</name>
        <dbReference type="ChEBI" id="CHEBI:60240"/>
    </ligand>
</feature>
<keyword evidence="5 9" id="KW-0479">Metal-binding</keyword>